<feature type="region of interest" description="Disordered" evidence="2">
    <location>
        <begin position="31"/>
        <end position="99"/>
    </location>
</feature>
<feature type="compositionally biased region" description="Basic and acidic residues" evidence="2">
    <location>
        <begin position="38"/>
        <end position="48"/>
    </location>
</feature>
<evidence type="ECO:0000313" key="3">
    <source>
        <dbReference type="EMBL" id="KPA78912.1"/>
    </source>
</evidence>
<feature type="compositionally biased region" description="Pro residues" evidence="2">
    <location>
        <begin position="356"/>
        <end position="365"/>
    </location>
</feature>
<feature type="compositionally biased region" description="Low complexity" evidence="2">
    <location>
        <begin position="129"/>
        <end position="141"/>
    </location>
</feature>
<dbReference type="RefSeq" id="XP_015657351.1">
    <property type="nucleotide sequence ID" value="XM_015804217.1"/>
</dbReference>
<evidence type="ECO:0000313" key="4">
    <source>
        <dbReference type="Proteomes" id="UP000037923"/>
    </source>
</evidence>
<dbReference type="Proteomes" id="UP000037923">
    <property type="component" value="Unassembled WGS sequence"/>
</dbReference>
<keyword evidence="1" id="KW-0175">Coiled coil</keyword>
<accession>A0A0N0DUG5</accession>
<dbReference type="GeneID" id="26906266"/>
<feature type="compositionally biased region" description="Polar residues" evidence="2">
    <location>
        <begin position="517"/>
        <end position="557"/>
    </location>
</feature>
<evidence type="ECO:0000256" key="1">
    <source>
        <dbReference type="SAM" id="Coils"/>
    </source>
</evidence>
<evidence type="ECO:0000256" key="2">
    <source>
        <dbReference type="SAM" id="MobiDB-lite"/>
    </source>
</evidence>
<organism evidence="3 4">
    <name type="scientific">Leptomonas pyrrhocoris</name>
    <name type="common">Firebug parasite</name>
    <dbReference type="NCBI Taxonomy" id="157538"/>
    <lineage>
        <taxon>Eukaryota</taxon>
        <taxon>Discoba</taxon>
        <taxon>Euglenozoa</taxon>
        <taxon>Kinetoplastea</taxon>
        <taxon>Metakinetoplastina</taxon>
        <taxon>Trypanosomatida</taxon>
        <taxon>Trypanosomatidae</taxon>
        <taxon>Leishmaniinae</taxon>
        <taxon>Leptomonas</taxon>
    </lineage>
</organism>
<feature type="compositionally biased region" description="Polar residues" evidence="2">
    <location>
        <begin position="396"/>
        <end position="414"/>
    </location>
</feature>
<feature type="compositionally biased region" description="Polar residues" evidence="2">
    <location>
        <begin position="264"/>
        <end position="282"/>
    </location>
</feature>
<name>A0A0N0DUG5_LEPPY</name>
<proteinExistence type="predicted"/>
<feature type="compositionally biased region" description="Basic and acidic residues" evidence="2">
    <location>
        <begin position="455"/>
        <end position="473"/>
    </location>
</feature>
<feature type="region of interest" description="Disordered" evidence="2">
    <location>
        <begin position="118"/>
        <end position="164"/>
    </location>
</feature>
<feature type="compositionally biased region" description="Basic and acidic residues" evidence="2">
    <location>
        <begin position="290"/>
        <end position="306"/>
    </location>
</feature>
<feature type="compositionally biased region" description="Low complexity" evidence="2">
    <location>
        <begin position="483"/>
        <end position="515"/>
    </location>
</feature>
<feature type="compositionally biased region" description="Basic and acidic residues" evidence="2">
    <location>
        <begin position="566"/>
        <end position="579"/>
    </location>
</feature>
<feature type="coiled-coil region" evidence="1">
    <location>
        <begin position="834"/>
        <end position="877"/>
    </location>
</feature>
<protein>
    <submittedName>
        <fullName evidence="3">Uncharacterized protein</fullName>
    </submittedName>
</protein>
<dbReference type="OrthoDB" id="265457at2759"/>
<dbReference type="OMA" id="PPPVWCE"/>
<dbReference type="EMBL" id="LGTL01000012">
    <property type="protein sequence ID" value="KPA78912.1"/>
    <property type="molecule type" value="Genomic_DNA"/>
</dbReference>
<feature type="region of interest" description="Disordered" evidence="2">
    <location>
        <begin position="264"/>
        <end position="833"/>
    </location>
</feature>
<reference evidence="3 4" key="1">
    <citation type="submission" date="2015-07" db="EMBL/GenBank/DDBJ databases">
        <title>High-quality genome of monoxenous trypanosomatid Leptomonas pyrrhocoris.</title>
        <authorList>
            <person name="Flegontov P."/>
            <person name="Butenko A."/>
            <person name="Firsov S."/>
            <person name="Vlcek C."/>
            <person name="Logacheva M.D."/>
            <person name="Field M."/>
            <person name="Filatov D."/>
            <person name="Flegontova O."/>
            <person name="Gerasimov E."/>
            <person name="Jackson A.P."/>
            <person name="Kelly S."/>
            <person name="Opperdoes F."/>
            <person name="O'Reilly A."/>
            <person name="Votypka J."/>
            <person name="Yurchenko V."/>
            <person name="Lukes J."/>
        </authorList>
    </citation>
    <scope>NUCLEOTIDE SEQUENCE [LARGE SCALE GENOMIC DNA]</scope>
    <source>
        <strain evidence="3">H10</strain>
    </source>
</reference>
<gene>
    <name evidence="3" type="ORF">ABB37_05976</name>
</gene>
<dbReference type="VEuPathDB" id="TriTrypDB:LpyrH10_12_1540"/>
<dbReference type="AlphaFoldDB" id="A0A0N0DUG5"/>
<comment type="caution">
    <text evidence="3">The sequence shown here is derived from an EMBL/GenBank/DDBJ whole genome shotgun (WGS) entry which is preliminary data.</text>
</comment>
<feature type="region of interest" description="Disordered" evidence="2">
    <location>
        <begin position="229"/>
        <end position="250"/>
    </location>
</feature>
<keyword evidence="4" id="KW-1185">Reference proteome</keyword>
<feature type="compositionally biased region" description="Low complexity" evidence="2">
    <location>
        <begin position="782"/>
        <end position="797"/>
    </location>
</feature>
<sequence>MSVTPRRPTSAAHAARNVTFSPIVDGTIESLEKRRRARDSPDLRHADPDNGVVHGKNGSVPSTTSHRTRLILGNSPARGRTPGAGALPVDEREKDSVCETTTTTLEFSLKDIPLDGKMAPPVWREPSRGRGSASRRASPARVGTPVSVRRSTPSHRNGVNDVDAPASPCLRNPYADLEWDSANLLRRQRVVRTFFESHEDAVRLYIRLQQLLGFRDVCQREFQQRLQRMSSDDERQAAAAARARRMSAQEHEIQRIQEALAQADVSSPEFSSSMNSLYSARSGTPPARSARRDEAEETRTGPHNGRDGAAAPGRAVQRLSDGPMAAESFGSPRADPRGKTHTSATKNGAAGRERQPPPPSSPRPSTPRDALEAWRRSRSLHPSNFAESLALEETGLTPSQRGYTSRDNGRSSNGAVPHAGGTAGIGALTPEAPDTKARQDTSPPPRQTAPVGITKNEEAPSSKSALRGDDRSRPPSSAIAAGTKNSTAAVKATATAEETSLLTTAPAATRSAAPRQSHGSVPAASTAQASTLTPQNAVTGLVTPPQTNTTKPHSTDSPLARFRRRQGNEDPLEHSRDRPPSNVTPPLPQPSLGSTSGPSVRNGGPRAATEPNPLSRAGERRKRGERVVVPSQDAVVTAKRESVGPDASLQLDPEKTATAPKDMATPARRLLGAASTARAGSGQTPHIVGGAKHTPVQSSATGNESQTPPTQPRSSLFIPDGPDKISPSTRLASAGDTAESRAPSAFKSAAAVGIQSWSPADPPMPNIDDNSNQNGVPSGLVSSARASQSPSAPQRRSPPGKENARSSPYSPARGPVEHAARTRPPADTSVNDALAALERRVGGLEGRTAELERNATKRAVLEAIRRLRERVTLLEERTSILERGDDVEPSSSHLQW</sequence>
<feature type="compositionally biased region" description="Polar residues" evidence="2">
    <location>
        <begin position="695"/>
        <end position="714"/>
    </location>
</feature>